<evidence type="ECO:0000313" key="2">
    <source>
        <dbReference type="Proteomes" id="UP000516437"/>
    </source>
</evidence>
<organism evidence="1 2">
    <name type="scientific">Morella rubra</name>
    <name type="common">Chinese bayberry</name>
    <dbReference type="NCBI Taxonomy" id="262757"/>
    <lineage>
        <taxon>Eukaryota</taxon>
        <taxon>Viridiplantae</taxon>
        <taxon>Streptophyta</taxon>
        <taxon>Embryophyta</taxon>
        <taxon>Tracheophyta</taxon>
        <taxon>Spermatophyta</taxon>
        <taxon>Magnoliopsida</taxon>
        <taxon>eudicotyledons</taxon>
        <taxon>Gunneridae</taxon>
        <taxon>Pentapetalae</taxon>
        <taxon>rosids</taxon>
        <taxon>fabids</taxon>
        <taxon>Fagales</taxon>
        <taxon>Myricaceae</taxon>
        <taxon>Morella</taxon>
    </lineage>
</organism>
<name>A0A6A1V372_9ROSI</name>
<reference evidence="1 2" key="1">
    <citation type="journal article" date="2019" name="Plant Biotechnol. J.">
        <title>The red bayberry genome and genetic basis of sex determination.</title>
        <authorList>
            <person name="Jia H.M."/>
            <person name="Jia H.J."/>
            <person name="Cai Q.L."/>
            <person name="Wang Y."/>
            <person name="Zhao H.B."/>
            <person name="Yang W.F."/>
            <person name="Wang G.Y."/>
            <person name="Li Y.H."/>
            <person name="Zhan D.L."/>
            <person name="Shen Y.T."/>
            <person name="Niu Q.F."/>
            <person name="Chang L."/>
            <person name="Qiu J."/>
            <person name="Zhao L."/>
            <person name="Xie H.B."/>
            <person name="Fu W.Y."/>
            <person name="Jin J."/>
            <person name="Li X.W."/>
            <person name="Jiao Y."/>
            <person name="Zhou C.C."/>
            <person name="Tu T."/>
            <person name="Chai C.Y."/>
            <person name="Gao J.L."/>
            <person name="Fan L.J."/>
            <person name="van de Weg E."/>
            <person name="Wang J.Y."/>
            <person name="Gao Z.S."/>
        </authorList>
    </citation>
    <scope>NUCLEOTIDE SEQUENCE [LARGE SCALE GENOMIC DNA]</scope>
    <source>
        <tissue evidence="1">Leaves</tissue>
    </source>
</reference>
<comment type="caution">
    <text evidence="1">The sequence shown here is derived from an EMBL/GenBank/DDBJ whole genome shotgun (WGS) entry which is preliminary data.</text>
</comment>
<dbReference type="Proteomes" id="UP000516437">
    <property type="component" value="Chromosome 7"/>
</dbReference>
<evidence type="ECO:0000313" key="1">
    <source>
        <dbReference type="EMBL" id="KAB1206458.1"/>
    </source>
</evidence>
<dbReference type="AlphaFoldDB" id="A0A6A1V372"/>
<sequence length="166" mass="19466">MRKINAAQQQLNKQMQEQFSLCFEIFEEELEDLKIEDYKGGGGRKLEEIEALDEEIHSDGKTTSNQKQIKSSSCDETKEIISEEMDSIQIDGFQARSGMTPVIVHFLDSALRFQKGNTHKKWKKRKGKLKKTKRRMRNFWGRVRQRDIENLNLNISIETSLDENDR</sequence>
<keyword evidence="2" id="KW-1185">Reference proteome</keyword>
<accession>A0A6A1V372</accession>
<dbReference type="EMBL" id="RXIC02000025">
    <property type="protein sequence ID" value="KAB1206458.1"/>
    <property type="molecule type" value="Genomic_DNA"/>
</dbReference>
<proteinExistence type="predicted"/>
<gene>
    <name evidence="1" type="ORF">CJ030_MR7G000086</name>
</gene>
<protein>
    <submittedName>
        <fullName evidence="1">Uncharacterized protein</fullName>
    </submittedName>
</protein>